<organism evidence="2 3">
    <name type="scientific">Choiromyces venosus 120613-1</name>
    <dbReference type="NCBI Taxonomy" id="1336337"/>
    <lineage>
        <taxon>Eukaryota</taxon>
        <taxon>Fungi</taxon>
        <taxon>Dikarya</taxon>
        <taxon>Ascomycota</taxon>
        <taxon>Pezizomycotina</taxon>
        <taxon>Pezizomycetes</taxon>
        <taxon>Pezizales</taxon>
        <taxon>Tuberaceae</taxon>
        <taxon>Choiromyces</taxon>
    </lineage>
</organism>
<name>A0A3N4JVM6_9PEZI</name>
<dbReference type="SUPFAM" id="SSF55729">
    <property type="entry name" value="Acyl-CoA N-acyltransferases (Nat)"/>
    <property type="match status" value="1"/>
</dbReference>
<evidence type="ECO:0000313" key="3">
    <source>
        <dbReference type="Proteomes" id="UP000276215"/>
    </source>
</evidence>
<reference evidence="2 3" key="1">
    <citation type="journal article" date="2018" name="Nat. Ecol. Evol.">
        <title>Pezizomycetes genomes reveal the molecular basis of ectomycorrhizal truffle lifestyle.</title>
        <authorList>
            <person name="Murat C."/>
            <person name="Payen T."/>
            <person name="Noel B."/>
            <person name="Kuo A."/>
            <person name="Morin E."/>
            <person name="Chen J."/>
            <person name="Kohler A."/>
            <person name="Krizsan K."/>
            <person name="Balestrini R."/>
            <person name="Da Silva C."/>
            <person name="Montanini B."/>
            <person name="Hainaut M."/>
            <person name="Levati E."/>
            <person name="Barry K.W."/>
            <person name="Belfiori B."/>
            <person name="Cichocki N."/>
            <person name="Clum A."/>
            <person name="Dockter R.B."/>
            <person name="Fauchery L."/>
            <person name="Guy J."/>
            <person name="Iotti M."/>
            <person name="Le Tacon F."/>
            <person name="Lindquist E.A."/>
            <person name="Lipzen A."/>
            <person name="Malagnac F."/>
            <person name="Mello A."/>
            <person name="Molinier V."/>
            <person name="Miyauchi S."/>
            <person name="Poulain J."/>
            <person name="Riccioni C."/>
            <person name="Rubini A."/>
            <person name="Sitrit Y."/>
            <person name="Splivallo R."/>
            <person name="Traeger S."/>
            <person name="Wang M."/>
            <person name="Zifcakova L."/>
            <person name="Wipf D."/>
            <person name="Zambonelli A."/>
            <person name="Paolocci F."/>
            <person name="Nowrousian M."/>
            <person name="Ottonello S."/>
            <person name="Baldrian P."/>
            <person name="Spatafora J.W."/>
            <person name="Henrissat B."/>
            <person name="Nagy L.G."/>
            <person name="Aury J.M."/>
            <person name="Wincker P."/>
            <person name="Grigoriev I.V."/>
            <person name="Bonfante P."/>
            <person name="Martin F.M."/>
        </authorList>
    </citation>
    <scope>NUCLEOTIDE SEQUENCE [LARGE SCALE GENOMIC DNA]</scope>
    <source>
        <strain evidence="2 3">120613-1</strain>
    </source>
</reference>
<dbReference type="InterPro" id="IPR016181">
    <property type="entry name" value="Acyl_CoA_acyltransferase"/>
</dbReference>
<dbReference type="InterPro" id="IPR000182">
    <property type="entry name" value="GNAT_dom"/>
</dbReference>
<dbReference type="EMBL" id="ML120377">
    <property type="protein sequence ID" value="RPB00882.1"/>
    <property type="molecule type" value="Genomic_DNA"/>
</dbReference>
<gene>
    <name evidence="2" type="ORF">L873DRAFT_1895425</name>
</gene>
<keyword evidence="3" id="KW-1185">Reference proteome</keyword>
<feature type="non-terminal residue" evidence="2">
    <location>
        <position position="1"/>
    </location>
</feature>
<dbReference type="PROSITE" id="PS51186">
    <property type="entry name" value="GNAT"/>
    <property type="match status" value="1"/>
</dbReference>
<dbReference type="OrthoDB" id="5372118at2759"/>
<dbReference type="AlphaFoldDB" id="A0A3N4JVM6"/>
<protein>
    <recommendedName>
        <fullName evidence="1">N-acetyltransferase domain-containing protein</fullName>
    </recommendedName>
</protein>
<dbReference type="Gene3D" id="3.40.630.30">
    <property type="match status" value="1"/>
</dbReference>
<sequence>REWQNNLPLGIYTLYNTPTPPAALPGSAEKDFALLGTHNTNGALCLIAAKSPSGRSISIFSALTIEGLDVNAHIAAIVGEIQHEREWKSFGGDARLALPLAKGLVAAQGKEVEVLQTIHGSAVTACTLSERAKKGVEGVLTPDHGIVQVLFPRDEDKWLLPVAQMLREFHAEANDREFSIEYCTRGVRSMVSRGDVWVYVIGDRPVAGCYLNCPTRCGKSIGHLHTILEHRRNGYAETLVGEVCRRLLIEQGLGYLTLFYRPGHPLERIYRRIGFGTGEGGGARKRLLRRWMLE</sequence>
<feature type="domain" description="N-acetyltransferase" evidence="1">
    <location>
        <begin position="149"/>
        <end position="294"/>
    </location>
</feature>
<evidence type="ECO:0000313" key="2">
    <source>
        <dbReference type="EMBL" id="RPB00882.1"/>
    </source>
</evidence>
<proteinExistence type="predicted"/>
<dbReference type="Proteomes" id="UP000276215">
    <property type="component" value="Unassembled WGS sequence"/>
</dbReference>
<dbReference type="GO" id="GO:0016747">
    <property type="term" value="F:acyltransferase activity, transferring groups other than amino-acyl groups"/>
    <property type="evidence" value="ECO:0007669"/>
    <property type="project" value="InterPro"/>
</dbReference>
<evidence type="ECO:0000259" key="1">
    <source>
        <dbReference type="PROSITE" id="PS51186"/>
    </source>
</evidence>
<accession>A0A3N4JVM6</accession>